<dbReference type="AlphaFoldDB" id="A0A1E2SK94"/>
<accession>A0A1E2SK94</accession>
<dbReference type="Proteomes" id="UP000094426">
    <property type="component" value="Unassembled WGS sequence"/>
</dbReference>
<organism evidence="1 2">
    <name type="scientific">Leifsonia xyli subsp. xyli</name>
    <dbReference type="NCBI Taxonomy" id="59736"/>
    <lineage>
        <taxon>Bacteria</taxon>
        <taxon>Bacillati</taxon>
        <taxon>Actinomycetota</taxon>
        <taxon>Actinomycetes</taxon>
        <taxon>Micrococcales</taxon>
        <taxon>Microbacteriaceae</taxon>
        <taxon>Leifsonia</taxon>
    </lineage>
</organism>
<reference evidence="1 2" key="1">
    <citation type="submission" date="2015-11" db="EMBL/GenBank/DDBJ databases">
        <authorList>
            <person name="Zhang Y."/>
            <person name="Guo Z."/>
        </authorList>
    </citation>
    <scope>NUCLEOTIDE SEQUENCE [LARGE SCALE GENOMIC DNA]</scope>
    <source>
        <strain evidence="2">gdw1</strain>
    </source>
</reference>
<sequence>MERLNYGAKLMNLANVNSGQISDVAANIGASAWTYQAEKGTLGTLGLGGGTNVQLLNGRRGMTGESDLGLWGAVQTLSTDLVTDDPIFGTVVYGGSESSDRYSYTVLPSDGLQQWLNLVTQQLSVQLGNDRYTQAIVGKDSADLRLDMTNVSGTAHTGVLQVSGMAQGSYDVVVDGTSQGTVDNDTPAGAVASPLQVSYNVPAGSSFILHLVSLTSHAKARRR</sequence>
<evidence type="ECO:0000313" key="1">
    <source>
        <dbReference type="EMBL" id="ODA90276.1"/>
    </source>
</evidence>
<protein>
    <submittedName>
        <fullName evidence="1">Uncharacterized protein</fullName>
    </submittedName>
</protein>
<comment type="caution">
    <text evidence="1">The sequence shown here is derived from an EMBL/GenBank/DDBJ whole genome shotgun (WGS) entry which is preliminary data.</text>
</comment>
<dbReference type="OrthoDB" id="9761789at2"/>
<proteinExistence type="predicted"/>
<gene>
    <name evidence="1" type="ORF">ATY41_10640</name>
</gene>
<name>A0A1E2SK94_LEIXY</name>
<dbReference type="RefSeq" id="WP_050737814.1">
    <property type="nucleotide sequence ID" value="NZ_LNZG01000015.1"/>
</dbReference>
<evidence type="ECO:0000313" key="2">
    <source>
        <dbReference type="Proteomes" id="UP000094426"/>
    </source>
</evidence>
<dbReference type="EMBL" id="LNZG01000015">
    <property type="protein sequence ID" value="ODA90276.1"/>
    <property type="molecule type" value="Genomic_DNA"/>
</dbReference>